<dbReference type="SUPFAM" id="SSF54197">
    <property type="entry name" value="HIT-like"/>
    <property type="match status" value="1"/>
</dbReference>
<dbReference type="PANTHER" id="PTHR46648:SF1">
    <property type="entry name" value="ADENOSINE 5'-MONOPHOSPHORAMIDASE HNT1"/>
    <property type="match status" value="1"/>
</dbReference>
<reference evidence="5" key="1">
    <citation type="submission" date="2023-03" db="EMBL/GenBank/DDBJ databases">
        <title>Actinorhabdospora filicis NBRC 111898.</title>
        <authorList>
            <person name="Ichikawa N."/>
            <person name="Sato H."/>
            <person name="Tonouchi N."/>
        </authorList>
    </citation>
    <scope>NUCLEOTIDE SEQUENCE</scope>
    <source>
        <strain evidence="5">NBRC 111898</strain>
    </source>
</reference>
<dbReference type="RefSeq" id="WP_285663346.1">
    <property type="nucleotide sequence ID" value="NZ_BSTX01000002.1"/>
</dbReference>
<dbReference type="InterPro" id="IPR036265">
    <property type="entry name" value="HIT-like_sf"/>
</dbReference>
<dbReference type="PROSITE" id="PS00892">
    <property type="entry name" value="HIT_1"/>
    <property type="match status" value="1"/>
</dbReference>
<dbReference type="InterPro" id="IPR011146">
    <property type="entry name" value="HIT-like"/>
</dbReference>
<dbReference type="InterPro" id="IPR001310">
    <property type="entry name" value="Histidine_triad_HIT"/>
</dbReference>
<dbReference type="PANTHER" id="PTHR46648">
    <property type="entry name" value="HIT FAMILY PROTEIN 1"/>
    <property type="match status" value="1"/>
</dbReference>
<evidence type="ECO:0000256" key="3">
    <source>
        <dbReference type="PROSITE-ProRule" id="PRU00464"/>
    </source>
</evidence>
<evidence type="ECO:0000256" key="2">
    <source>
        <dbReference type="PIRSR" id="PIRSR601310-3"/>
    </source>
</evidence>
<proteinExistence type="predicted"/>
<gene>
    <name evidence="5" type="ORF">Afil01_29810</name>
</gene>
<dbReference type="GO" id="GO:0003824">
    <property type="term" value="F:catalytic activity"/>
    <property type="evidence" value="ECO:0007669"/>
    <property type="project" value="InterPro"/>
</dbReference>
<comment type="caution">
    <text evidence="5">The sequence shown here is derived from an EMBL/GenBank/DDBJ whole genome shotgun (WGS) entry which is preliminary data.</text>
</comment>
<dbReference type="Pfam" id="PF01230">
    <property type="entry name" value="HIT"/>
    <property type="match status" value="1"/>
</dbReference>
<dbReference type="PROSITE" id="PS51084">
    <property type="entry name" value="HIT_2"/>
    <property type="match status" value="1"/>
</dbReference>
<dbReference type="InterPro" id="IPR019808">
    <property type="entry name" value="Histidine_triad_CS"/>
</dbReference>
<dbReference type="GO" id="GO:0009117">
    <property type="term" value="P:nucleotide metabolic process"/>
    <property type="evidence" value="ECO:0007669"/>
    <property type="project" value="TreeGrafter"/>
</dbReference>
<feature type="short sequence motif" description="Histidine triad motif" evidence="2 3">
    <location>
        <begin position="113"/>
        <end position="117"/>
    </location>
</feature>
<organism evidence="5 6">
    <name type="scientific">Actinorhabdospora filicis</name>
    <dbReference type="NCBI Taxonomy" id="1785913"/>
    <lineage>
        <taxon>Bacteria</taxon>
        <taxon>Bacillati</taxon>
        <taxon>Actinomycetota</taxon>
        <taxon>Actinomycetes</taxon>
        <taxon>Micromonosporales</taxon>
        <taxon>Micromonosporaceae</taxon>
        <taxon>Actinorhabdospora</taxon>
    </lineage>
</organism>
<sequence length="154" mass="17009">MDITHEPPGYQCPFCVLIAGGDTGLTGQADVLRRTEGATAIMSPHWWPRNPGHALVVPNEHHENLYALPAEAGYAVMNLVREVAVAMREVLDGCQGVTTRQNNEPAGNQDVWHLHTHVVPRYPGDRLYREGRIALVATEARLAYARRLRAALKG</sequence>
<keyword evidence="6" id="KW-1185">Reference proteome</keyword>
<feature type="active site" description="Tele-AMP-histidine intermediate" evidence="1">
    <location>
        <position position="115"/>
    </location>
</feature>
<name>A0A9W6SLX0_9ACTN</name>
<protein>
    <recommendedName>
        <fullName evidence="4">HIT domain-containing protein</fullName>
    </recommendedName>
</protein>
<accession>A0A9W6SLX0</accession>
<dbReference type="Proteomes" id="UP001165079">
    <property type="component" value="Unassembled WGS sequence"/>
</dbReference>
<dbReference type="AlphaFoldDB" id="A0A9W6SLX0"/>
<evidence type="ECO:0000256" key="1">
    <source>
        <dbReference type="PIRSR" id="PIRSR601310-1"/>
    </source>
</evidence>
<feature type="domain" description="HIT" evidence="4">
    <location>
        <begin position="13"/>
        <end position="128"/>
    </location>
</feature>
<evidence type="ECO:0000259" key="4">
    <source>
        <dbReference type="PROSITE" id="PS51084"/>
    </source>
</evidence>
<evidence type="ECO:0000313" key="5">
    <source>
        <dbReference type="EMBL" id="GLZ78174.1"/>
    </source>
</evidence>
<dbReference type="EMBL" id="BSTX01000002">
    <property type="protein sequence ID" value="GLZ78174.1"/>
    <property type="molecule type" value="Genomic_DNA"/>
</dbReference>
<dbReference type="Gene3D" id="3.30.428.10">
    <property type="entry name" value="HIT-like"/>
    <property type="match status" value="1"/>
</dbReference>
<evidence type="ECO:0000313" key="6">
    <source>
        <dbReference type="Proteomes" id="UP001165079"/>
    </source>
</evidence>